<accession>A0A562JI75</accession>
<dbReference type="InterPro" id="IPR012318">
    <property type="entry name" value="HTH_CRP"/>
</dbReference>
<gene>
    <name evidence="6" type="ORF">LY60_00906</name>
</gene>
<dbReference type="AlphaFoldDB" id="A0A562JI75"/>
<keyword evidence="2" id="KW-0238">DNA-binding</keyword>
<reference evidence="6 7" key="1">
    <citation type="submission" date="2019-07" db="EMBL/GenBank/DDBJ databases">
        <title>Genomic Encyclopedia of Type Strains, Phase I: the one thousand microbial genomes (KMG-I) project.</title>
        <authorList>
            <person name="Kyrpides N."/>
        </authorList>
    </citation>
    <scope>NUCLEOTIDE SEQUENCE [LARGE SCALE GENOMIC DNA]</scope>
    <source>
        <strain evidence="6 7">DSM 13558</strain>
    </source>
</reference>
<evidence type="ECO:0000259" key="5">
    <source>
        <dbReference type="PROSITE" id="PS51063"/>
    </source>
</evidence>
<dbReference type="SUPFAM" id="SSF51206">
    <property type="entry name" value="cAMP-binding domain-like"/>
    <property type="match status" value="1"/>
</dbReference>
<dbReference type="EMBL" id="VLKH01000002">
    <property type="protein sequence ID" value="TWH82605.1"/>
    <property type="molecule type" value="Genomic_DNA"/>
</dbReference>
<name>A0A562JI75_9FIRM</name>
<evidence type="ECO:0000256" key="2">
    <source>
        <dbReference type="ARBA" id="ARBA00023125"/>
    </source>
</evidence>
<dbReference type="InterPro" id="IPR050397">
    <property type="entry name" value="Env_Response_Regulators"/>
</dbReference>
<evidence type="ECO:0000256" key="1">
    <source>
        <dbReference type="ARBA" id="ARBA00023015"/>
    </source>
</evidence>
<evidence type="ECO:0000256" key="3">
    <source>
        <dbReference type="ARBA" id="ARBA00023163"/>
    </source>
</evidence>
<keyword evidence="3" id="KW-0804">Transcription</keyword>
<dbReference type="PROSITE" id="PS50042">
    <property type="entry name" value="CNMP_BINDING_3"/>
    <property type="match status" value="1"/>
</dbReference>
<dbReference type="InterPro" id="IPR036390">
    <property type="entry name" value="WH_DNA-bd_sf"/>
</dbReference>
<organism evidence="6 7">
    <name type="scientific">Sedimentibacter saalensis</name>
    <dbReference type="NCBI Taxonomy" id="130788"/>
    <lineage>
        <taxon>Bacteria</taxon>
        <taxon>Bacillati</taxon>
        <taxon>Bacillota</taxon>
        <taxon>Tissierellia</taxon>
        <taxon>Sedimentibacter</taxon>
    </lineage>
</organism>
<comment type="caution">
    <text evidence="6">The sequence shown here is derived from an EMBL/GenBank/DDBJ whole genome shotgun (WGS) entry which is preliminary data.</text>
</comment>
<dbReference type="Pfam" id="PF00027">
    <property type="entry name" value="cNMP_binding"/>
    <property type="match status" value="1"/>
</dbReference>
<keyword evidence="7" id="KW-1185">Reference proteome</keyword>
<dbReference type="GO" id="GO:0003700">
    <property type="term" value="F:DNA-binding transcription factor activity"/>
    <property type="evidence" value="ECO:0007669"/>
    <property type="project" value="TreeGrafter"/>
</dbReference>
<feature type="domain" description="HTH crp-type" evidence="5">
    <location>
        <begin position="136"/>
        <end position="200"/>
    </location>
</feature>
<sequence>MNLKDIVSAAPEHIKSEFIYKKHEKGSSIFLPNEANNYLYILINGRAEVYSQNYSGSYISLYLFDSYSCFGEIEIFNNKFKTLGVIAKTNCDTISINKNAVIQWLQEDINFTLYLIEQFAEKLIHSSNAISKLSLLTVKERVLDSIYIHYRIGDLDQLTKEKLSSEICVPIRSLNRSIAKCIDEGLIAMINKKITINSLEKLEKYYNDNLV</sequence>
<dbReference type="OrthoDB" id="1896386at2"/>
<dbReference type="RefSeq" id="WP_145080524.1">
    <property type="nucleotide sequence ID" value="NZ_JAYFNS010000007.1"/>
</dbReference>
<dbReference type="GO" id="GO:0003677">
    <property type="term" value="F:DNA binding"/>
    <property type="evidence" value="ECO:0007669"/>
    <property type="project" value="UniProtKB-KW"/>
</dbReference>
<proteinExistence type="predicted"/>
<keyword evidence="1" id="KW-0805">Transcription regulation</keyword>
<evidence type="ECO:0000259" key="4">
    <source>
        <dbReference type="PROSITE" id="PS50042"/>
    </source>
</evidence>
<dbReference type="InterPro" id="IPR000595">
    <property type="entry name" value="cNMP-bd_dom"/>
</dbReference>
<protein>
    <submittedName>
        <fullName evidence="6">CRP-like cAMP-binding protein</fullName>
    </submittedName>
</protein>
<dbReference type="InterPro" id="IPR018490">
    <property type="entry name" value="cNMP-bd_dom_sf"/>
</dbReference>
<dbReference type="GO" id="GO:0005829">
    <property type="term" value="C:cytosol"/>
    <property type="evidence" value="ECO:0007669"/>
    <property type="project" value="TreeGrafter"/>
</dbReference>
<dbReference type="PROSITE" id="PS51063">
    <property type="entry name" value="HTH_CRP_2"/>
    <property type="match status" value="1"/>
</dbReference>
<dbReference type="SUPFAM" id="SSF46785">
    <property type="entry name" value="Winged helix' DNA-binding domain"/>
    <property type="match status" value="1"/>
</dbReference>
<dbReference type="Proteomes" id="UP000315343">
    <property type="component" value="Unassembled WGS sequence"/>
</dbReference>
<evidence type="ECO:0000313" key="7">
    <source>
        <dbReference type="Proteomes" id="UP000315343"/>
    </source>
</evidence>
<dbReference type="InterPro" id="IPR014710">
    <property type="entry name" value="RmlC-like_jellyroll"/>
</dbReference>
<dbReference type="Gene3D" id="2.60.120.10">
    <property type="entry name" value="Jelly Rolls"/>
    <property type="match status" value="1"/>
</dbReference>
<feature type="domain" description="Cyclic nucleotide-binding" evidence="4">
    <location>
        <begin position="20"/>
        <end position="122"/>
    </location>
</feature>
<evidence type="ECO:0000313" key="6">
    <source>
        <dbReference type="EMBL" id="TWH82605.1"/>
    </source>
</evidence>
<dbReference type="PANTHER" id="PTHR24567:SF26">
    <property type="entry name" value="REGULATORY PROTEIN YEIL"/>
    <property type="match status" value="1"/>
</dbReference>
<dbReference type="PANTHER" id="PTHR24567">
    <property type="entry name" value="CRP FAMILY TRANSCRIPTIONAL REGULATORY PROTEIN"/>
    <property type="match status" value="1"/>
</dbReference>
<dbReference type="CDD" id="cd00038">
    <property type="entry name" value="CAP_ED"/>
    <property type="match status" value="1"/>
</dbReference>